<dbReference type="InterPro" id="IPR052339">
    <property type="entry name" value="Fe-S_Maturation_MIP18"/>
</dbReference>
<keyword evidence="3" id="KW-1185">Reference proteome</keyword>
<dbReference type="OrthoDB" id="9805360at2"/>
<dbReference type="Gene3D" id="3.30.300.130">
    <property type="entry name" value="Fe-S cluster assembly (FSCA)"/>
    <property type="match status" value="1"/>
</dbReference>
<dbReference type="SUPFAM" id="SSF117916">
    <property type="entry name" value="Fe-S cluster assembly (FSCA) domain-like"/>
    <property type="match status" value="1"/>
</dbReference>
<dbReference type="KEGG" id="rhf:EUB48_01555"/>
<dbReference type="InterPro" id="IPR002744">
    <property type="entry name" value="MIP18-like"/>
</dbReference>
<evidence type="ECO:0000259" key="1">
    <source>
        <dbReference type="Pfam" id="PF01883"/>
    </source>
</evidence>
<dbReference type="PANTHER" id="PTHR42831">
    <property type="entry name" value="FE-S PROTEIN MATURATION AUXILIARY FACTOR YITW"/>
    <property type="match status" value="1"/>
</dbReference>
<reference evidence="2 3" key="1">
    <citation type="submission" date="2019-01" db="EMBL/GenBank/DDBJ databases">
        <title>Genomic insights into a novel species Rhodoferax sp.</title>
        <authorList>
            <person name="Jin L."/>
        </authorList>
    </citation>
    <scope>NUCLEOTIDE SEQUENCE [LARGE SCALE GENOMIC DNA]</scope>
    <source>
        <strain evidence="2 3">CHu59-6-5</strain>
    </source>
</reference>
<dbReference type="Pfam" id="PF01883">
    <property type="entry name" value="FeS_assembly_P"/>
    <property type="match status" value="1"/>
</dbReference>
<gene>
    <name evidence="2" type="ORF">EUB48_01555</name>
</gene>
<dbReference type="InterPro" id="IPR034904">
    <property type="entry name" value="FSCA_dom_sf"/>
</dbReference>
<organism evidence="2 3">
    <name type="scientific">Rhodoferax sediminis</name>
    <dbReference type="NCBI Taxonomy" id="2509614"/>
    <lineage>
        <taxon>Bacteria</taxon>
        <taxon>Pseudomonadati</taxon>
        <taxon>Pseudomonadota</taxon>
        <taxon>Betaproteobacteria</taxon>
        <taxon>Burkholderiales</taxon>
        <taxon>Comamonadaceae</taxon>
        <taxon>Rhodoferax</taxon>
    </lineage>
</organism>
<feature type="domain" description="MIP18 family-like" evidence="1">
    <location>
        <begin position="2"/>
        <end position="69"/>
    </location>
</feature>
<evidence type="ECO:0000313" key="3">
    <source>
        <dbReference type="Proteomes" id="UP000316798"/>
    </source>
</evidence>
<evidence type="ECO:0000313" key="2">
    <source>
        <dbReference type="EMBL" id="QDL39583.1"/>
    </source>
</evidence>
<dbReference type="PANTHER" id="PTHR42831:SF1">
    <property type="entry name" value="FE-S PROTEIN MATURATION AUXILIARY FACTOR YITW"/>
    <property type="match status" value="1"/>
</dbReference>
<dbReference type="CDD" id="cd00371">
    <property type="entry name" value="HMA"/>
    <property type="match status" value="1"/>
</dbReference>
<dbReference type="InterPro" id="IPR006121">
    <property type="entry name" value="HMA_dom"/>
</dbReference>
<protein>
    <submittedName>
        <fullName evidence="2">Metal-sulfur cluster assembly factor</fullName>
    </submittedName>
</protein>
<dbReference type="AlphaFoldDB" id="A0A515DGN7"/>
<name>A0A515DGN7_9BURK</name>
<dbReference type="EMBL" id="CP035503">
    <property type="protein sequence ID" value="QDL39583.1"/>
    <property type="molecule type" value="Genomic_DNA"/>
</dbReference>
<dbReference type="Proteomes" id="UP000316798">
    <property type="component" value="Chromosome"/>
</dbReference>
<sequence>MREALKDVFDPELGYNIVDLGLVYEVELIDRLAVVIMTMTTPGCPASDMIQGGVKQRLEDMEGVDEVEINLVWDPRWSPQAMSPQAKEHFGIEQE</sequence>
<dbReference type="GO" id="GO:0046872">
    <property type="term" value="F:metal ion binding"/>
    <property type="evidence" value="ECO:0007669"/>
    <property type="project" value="InterPro"/>
</dbReference>
<accession>A0A515DGN7</accession>
<proteinExistence type="predicted"/>